<feature type="transmembrane region" description="Helical" evidence="1">
    <location>
        <begin position="321"/>
        <end position="337"/>
    </location>
</feature>
<feature type="transmembrane region" description="Helical" evidence="1">
    <location>
        <begin position="382"/>
        <end position="399"/>
    </location>
</feature>
<dbReference type="RefSeq" id="WP_227071900.1">
    <property type="nucleotide sequence ID" value="NZ_CP018187.1"/>
</dbReference>
<proteinExistence type="predicted"/>
<organism evidence="2 3">
    <name type="scientific">Streptococcus salivarius</name>
    <dbReference type="NCBI Taxonomy" id="1304"/>
    <lineage>
        <taxon>Bacteria</taxon>
        <taxon>Bacillati</taxon>
        <taxon>Bacillota</taxon>
        <taxon>Bacilli</taxon>
        <taxon>Lactobacillales</taxon>
        <taxon>Streptococcaceae</taxon>
        <taxon>Streptococcus</taxon>
    </lineage>
</organism>
<feature type="transmembrane region" description="Helical" evidence="1">
    <location>
        <begin position="411"/>
        <end position="434"/>
    </location>
</feature>
<keyword evidence="1" id="KW-0472">Membrane</keyword>
<dbReference type="AlphaFoldDB" id="A0AB35IXB0"/>
<feature type="transmembrane region" description="Helical" evidence="1">
    <location>
        <begin position="20"/>
        <end position="38"/>
    </location>
</feature>
<feature type="transmembrane region" description="Helical" evidence="1">
    <location>
        <begin position="134"/>
        <end position="157"/>
    </location>
</feature>
<dbReference type="EMBL" id="JAQMJO010000002">
    <property type="protein sequence ID" value="MDB8605640.1"/>
    <property type="molecule type" value="Genomic_DNA"/>
</dbReference>
<reference evidence="2" key="1">
    <citation type="submission" date="2023-01" db="EMBL/GenBank/DDBJ databases">
        <title>Human gut microbiome strain richness.</title>
        <authorList>
            <person name="Chen-Liaw A."/>
        </authorList>
    </citation>
    <scope>NUCLEOTIDE SEQUENCE</scope>
    <source>
        <strain evidence="2">1001283st1_B9_1001283B150217_161031</strain>
    </source>
</reference>
<keyword evidence="1" id="KW-0812">Transmembrane</keyword>
<feature type="transmembrane region" description="Helical" evidence="1">
    <location>
        <begin position="216"/>
        <end position="243"/>
    </location>
</feature>
<dbReference type="Proteomes" id="UP001212483">
    <property type="component" value="Unassembled WGS sequence"/>
</dbReference>
<evidence type="ECO:0000313" key="2">
    <source>
        <dbReference type="EMBL" id="MDB8605640.1"/>
    </source>
</evidence>
<sequence length="444" mass="50468">MLLKKKGEGMSEKKKTINAFMLIVLLFGLISLFAAYPLSNGDEGFHMAKSYSMFSETFPRETSEKKLREIELIAISQPKQISIRKFYGEKIKSVANDGIKFNVLTDQNLTSKIDVGHFIPAIGLLIGRIVYPSYGVMLFSARLFNLIFFLGGMYLIFRRAKFDHLIFLMIFTVPFMQKIASPSYDIFAFLAVAAFGTNFLYLSQLKKVSDVRKEDVVYTVMTIALILLTKLNYIFALPVLLGIPIVYNPILSALKRCSRISRVLLAIVTSLLFLTVVLFVHRVYNIPDLIKVFFNNYFNVATMGGRGATLFSVVQDNLPDIVNICWIVCLVLVMMSTQKSGYRLPTALAGLIVYLLNWFGIFLGFYSSHPEHFSFDDLTGRYLHAYIIFLIPLMSWLGMKMNFKISPKAKYYIAIFSTSSVLILYLITIVYRGFILGITPAWKN</sequence>
<feature type="transmembrane region" description="Helical" evidence="1">
    <location>
        <begin position="186"/>
        <end position="204"/>
    </location>
</feature>
<name>A0AB35IXB0_STRSL</name>
<comment type="caution">
    <text evidence="2">The sequence shown here is derived from an EMBL/GenBank/DDBJ whole genome shotgun (WGS) entry which is preliminary data.</text>
</comment>
<feature type="transmembrane region" description="Helical" evidence="1">
    <location>
        <begin position="263"/>
        <end position="284"/>
    </location>
</feature>
<evidence type="ECO:0000256" key="1">
    <source>
        <dbReference type="SAM" id="Phobius"/>
    </source>
</evidence>
<gene>
    <name evidence="2" type="ORF">PNU22_03975</name>
</gene>
<evidence type="ECO:0000313" key="3">
    <source>
        <dbReference type="Proteomes" id="UP001212483"/>
    </source>
</evidence>
<protein>
    <submittedName>
        <fullName evidence="2">DUF2142 domain-containing protein</fullName>
    </submittedName>
</protein>
<feature type="transmembrane region" description="Helical" evidence="1">
    <location>
        <begin position="296"/>
        <end position="315"/>
    </location>
</feature>
<accession>A0AB35IXB0</accession>
<keyword evidence="1" id="KW-1133">Transmembrane helix</keyword>
<feature type="transmembrane region" description="Helical" evidence="1">
    <location>
        <begin position="344"/>
        <end position="366"/>
    </location>
</feature>